<gene>
    <name evidence="1" type="ORF">DFR74_102438</name>
</gene>
<dbReference type="OrthoDB" id="9148135at2"/>
<dbReference type="GO" id="GO:0003677">
    <property type="term" value="F:DNA binding"/>
    <property type="evidence" value="ECO:0007669"/>
    <property type="project" value="UniProtKB-KW"/>
</dbReference>
<keyword evidence="2" id="KW-1185">Reference proteome</keyword>
<keyword evidence="1" id="KW-0238">DNA-binding</keyword>
<evidence type="ECO:0000313" key="2">
    <source>
        <dbReference type="Proteomes" id="UP000252586"/>
    </source>
</evidence>
<dbReference type="PANTHER" id="PTHR38479:SF2">
    <property type="entry name" value="WINGED HELIX DNA-BINDING DOMAIN-CONTAINING PROTEIN"/>
    <property type="match status" value="1"/>
</dbReference>
<proteinExistence type="predicted"/>
<comment type="caution">
    <text evidence="1">The sequence shown here is derived from an EMBL/GenBank/DDBJ whole genome shotgun (WGS) entry which is preliminary data.</text>
</comment>
<dbReference type="EMBL" id="QNRE01000002">
    <property type="protein sequence ID" value="RBO94018.1"/>
    <property type="molecule type" value="Genomic_DNA"/>
</dbReference>
<dbReference type="PANTHER" id="PTHR38479">
    <property type="entry name" value="LMO0824 PROTEIN"/>
    <property type="match status" value="1"/>
</dbReference>
<accession>A0A366DXU7</accession>
<dbReference type="RefSeq" id="WP_067501606.1">
    <property type="nucleotide sequence ID" value="NZ_CP107943.1"/>
</dbReference>
<dbReference type="AlphaFoldDB" id="A0A366DXU7"/>
<name>A0A366DXU7_9NOCA</name>
<dbReference type="Pfam" id="PF06224">
    <property type="entry name" value="AlkZ-like"/>
    <property type="match status" value="1"/>
</dbReference>
<evidence type="ECO:0000313" key="1">
    <source>
        <dbReference type="EMBL" id="RBO94018.1"/>
    </source>
</evidence>
<reference evidence="1 2" key="1">
    <citation type="submission" date="2018-06" db="EMBL/GenBank/DDBJ databases">
        <title>Genomic Encyclopedia of Type Strains, Phase IV (KMG-IV): sequencing the most valuable type-strain genomes for metagenomic binning, comparative biology and taxonomic classification.</title>
        <authorList>
            <person name="Goeker M."/>
        </authorList>
    </citation>
    <scope>NUCLEOTIDE SEQUENCE [LARGE SCALE GENOMIC DNA]</scope>
    <source>
        <strain evidence="1 2">DSM 44599</strain>
    </source>
</reference>
<dbReference type="InterPro" id="IPR009351">
    <property type="entry name" value="AlkZ-like"/>
</dbReference>
<dbReference type="Proteomes" id="UP000252586">
    <property type="component" value="Unassembled WGS sequence"/>
</dbReference>
<sequence>MRLGWDQVFAWRLERQFVSRVARGGVGEVVGRLAGVQAQVTSSAEMAVAVRSAKPEEGAVVGALEKGALIKTWAMRGTLHALLPSDAAAVLPLMAATRNWEKPSWQKTFGATPAEVAALTEAVGGILADAALTREELVEALLADRAFHKMGEQLRSGWGALLKPLAWQGALCHGPMRGTKVTFTAPARAVPGWRGLADVDEAAATAITAYLGAYGPATPEVFDAWLTRGNLRKTLVRGWFAELGDALTPVDIDGRAAYALTEHLDALAAAKPDKSAYLLGPFDQYVLGPTTADTDLLPKEHRSAVSRTAGWIAPLVVVNGRIVGTWELDGTEVVLAMFDNAPLPKKLDPALARVAAAAGSEKVTARAA</sequence>
<organism evidence="1 2">
    <name type="scientific">Nocardia puris</name>
    <dbReference type="NCBI Taxonomy" id="208602"/>
    <lineage>
        <taxon>Bacteria</taxon>
        <taxon>Bacillati</taxon>
        <taxon>Actinomycetota</taxon>
        <taxon>Actinomycetes</taxon>
        <taxon>Mycobacteriales</taxon>
        <taxon>Nocardiaceae</taxon>
        <taxon>Nocardia</taxon>
    </lineage>
</organism>
<dbReference type="STRING" id="1210090.GCA_001613185_00185"/>
<protein>
    <submittedName>
        <fullName evidence="1">Winged helix DNA-binding protein</fullName>
    </submittedName>
</protein>